<reference evidence="4" key="1">
    <citation type="submission" date="2020-01" db="EMBL/GenBank/DDBJ databases">
        <title>Caldichromatium gen. nov., sp. nov., a thermophilic purple sulfur bacterium member of the family Chromatiaceae isolated from Nakabusa hot spring, Japan.</title>
        <authorList>
            <person name="Saini M.K."/>
            <person name="Hanada S."/>
            <person name="Tank M."/>
        </authorList>
    </citation>
    <scope>NUCLEOTIDE SEQUENCE [LARGE SCALE GENOMIC DNA]</scope>
    <source>
        <strain evidence="4">No.7</strain>
    </source>
</reference>
<feature type="compositionally biased region" description="Polar residues" evidence="1">
    <location>
        <begin position="528"/>
        <end position="547"/>
    </location>
</feature>
<gene>
    <name evidence="3" type="ORF">GWK36_07070</name>
</gene>
<dbReference type="PANTHER" id="PTHR43883">
    <property type="entry name" value="SLR0207 PROTEIN"/>
    <property type="match status" value="1"/>
</dbReference>
<dbReference type="Pfam" id="PF01636">
    <property type="entry name" value="APH"/>
    <property type="match status" value="1"/>
</dbReference>
<keyword evidence="4" id="KW-1185">Reference proteome</keyword>
<dbReference type="KEGG" id="cjap:GWK36_07070"/>
<organism evidence="3 4">
    <name type="scientific">Caldichromatium japonicum</name>
    <dbReference type="NCBI Taxonomy" id="2699430"/>
    <lineage>
        <taxon>Bacteria</taxon>
        <taxon>Pseudomonadati</taxon>
        <taxon>Pseudomonadota</taxon>
        <taxon>Gammaproteobacteria</taxon>
        <taxon>Chromatiales</taxon>
        <taxon>Chromatiaceae</taxon>
        <taxon>Caldichromatium</taxon>
    </lineage>
</organism>
<dbReference type="AlphaFoldDB" id="A0A6G7VCT9"/>
<dbReference type="PANTHER" id="PTHR43883:SF1">
    <property type="entry name" value="GLUCONOKINASE"/>
    <property type="match status" value="1"/>
</dbReference>
<dbReference type="Proteomes" id="UP000502699">
    <property type="component" value="Chromosome"/>
</dbReference>
<dbReference type="SUPFAM" id="SSF56112">
    <property type="entry name" value="Protein kinase-like (PK-like)"/>
    <property type="match status" value="1"/>
</dbReference>
<evidence type="ECO:0000313" key="3">
    <source>
        <dbReference type="EMBL" id="QIK37784.1"/>
    </source>
</evidence>
<dbReference type="InterPro" id="IPR027417">
    <property type="entry name" value="P-loop_NTPase"/>
</dbReference>
<dbReference type="Gene3D" id="3.90.1200.10">
    <property type="match status" value="1"/>
</dbReference>
<feature type="region of interest" description="Disordered" evidence="1">
    <location>
        <begin position="526"/>
        <end position="547"/>
    </location>
</feature>
<evidence type="ECO:0000313" key="4">
    <source>
        <dbReference type="Proteomes" id="UP000502699"/>
    </source>
</evidence>
<feature type="domain" description="Aminoglycoside phosphotransferase" evidence="2">
    <location>
        <begin position="110"/>
        <end position="279"/>
    </location>
</feature>
<dbReference type="InterPro" id="IPR011009">
    <property type="entry name" value="Kinase-like_dom_sf"/>
</dbReference>
<dbReference type="Pfam" id="PF13671">
    <property type="entry name" value="AAA_33"/>
    <property type="match status" value="1"/>
</dbReference>
<proteinExistence type="predicted"/>
<dbReference type="InterPro" id="IPR002575">
    <property type="entry name" value="Aminoglycoside_PTrfase"/>
</dbReference>
<dbReference type="EMBL" id="CP048029">
    <property type="protein sequence ID" value="QIK37784.1"/>
    <property type="molecule type" value="Genomic_DNA"/>
</dbReference>
<dbReference type="InterPro" id="IPR052732">
    <property type="entry name" value="Cell-binding_unc_protein"/>
</dbReference>
<name>A0A6G7VCT9_9GAMM</name>
<evidence type="ECO:0000256" key="1">
    <source>
        <dbReference type="SAM" id="MobiDB-lite"/>
    </source>
</evidence>
<sequence length="547" mass="62224">MQEEDLVYLSAALQHPAAYPHPTPDIQHLETHISHIFLAGDYAYKLKKPLNLGFLDFSTLEQRKYCCEEEVRLNRRLAPDLYLGVVTINGSLKAPRIGGAGPILEYAVQMRRFPQTALLDRQTLTPELINRLAELIADFHLILPPAAPQSGFGSPERVLSPMLENLAQLRARLDLPEVRAAVDELDQWTRKRFVTLRPIIETRRIEGFVREGHGDLHRGNIALVDQQIYIFDAIEFNPNLRWIDTASDIAFFVMDLEQAGEFAAARRFLNRYLERTGDYGALLVLDFYKVYRALVRAKVVAIRVGQDDLTSESAATARRDLWRYLELALSYQPRRPRRPRLLIACGLPGSGKSRLSLQLREVWPLIHLRSDIERKRLFGLHEQARTVSALNGGIYFPKATEWTYERLHRLADLILSSGYDVLVDATFIIQARRRRFAELARRHGAGFAILALEAPLEVLRERIKCRLAREGDPSEADLQVLERQHASCEPLSTSERTQALMIDTSRTPPFTEILTRLTYLIEQRHDSGSSFQGAPQEPVSSSPLTPG</sequence>
<dbReference type="RefSeq" id="WP_166270546.1">
    <property type="nucleotide sequence ID" value="NZ_CP048029.1"/>
</dbReference>
<evidence type="ECO:0000259" key="2">
    <source>
        <dbReference type="Pfam" id="PF01636"/>
    </source>
</evidence>
<dbReference type="Gene3D" id="3.40.50.300">
    <property type="entry name" value="P-loop containing nucleotide triphosphate hydrolases"/>
    <property type="match status" value="1"/>
</dbReference>
<dbReference type="SUPFAM" id="SSF52540">
    <property type="entry name" value="P-loop containing nucleoside triphosphate hydrolases"/>
    <property type="match status" value="1"/>
</dbReference>
<accession>A0A6G7VCT9</accession>
<protein>
    <submittedName>
        <fullName evidence="3">AAA family ATPase</fullName>
    </submittedName>
</protein>